<dbReference type="CDD" id="cd13585">
    <property type="entry name" value="PBP2_TMBP_like"/>
    <property type="match status" value="1"/>
</dbReference>
<protein>
    <submittedName>
        <fullName evidence="1">Sugar ABC transporter substrate-binding protein</fullName>
    </submittedName>
</protein>
<reference evidence="1" key="1">
    <citation type="submission" date="2018-12" db="EMBL/GenBank/DDBJ databases">
        <title>Novel natural products biosynthetic potential of the class Ktedonobacteria.</title>
        <authorList>
            <person name="Zheng Y."/>
            <person name="Saitou A."/>
            <person name="Wang C.M."/>
            <person name="Toyoda A."/>
            <person name="Minakuchi Y."/>
            <person name="Sekiguchi Y."/>
            <person name="Ueda K."/>
            <person name="Takano H."/>
            <person name="Sakai Y."/>
            <person name="Yokota A."/>
            <person name="Yabe S."/>
        </authorList>
    </citation>
    <scope>NUCLEOTIDE SEQUENCE</scope>
    <source>
        <strain evidence="1">A3-2</strain>
    </source>
</reference>
<proteinExistence type="predicted"/>
<sequence length="450" mass="48357">MTHTVTRRGLLKRLTQGGLALTTAPLWTGMMLSACGSTSGGSSQITVFADANPQGEGLAPLVPLFEKETGIKVNYQVISETEITNKASVALAAGDGSLDVTWGGVSQLPRWETAGWIEPLDSYLADTSLVGKQFNPSDFIPACWQATLWQGKRYGLPTLLDTNILMYRKDILAEHQASVPETIDELLAVCAQVNSTSIPAIVLRGKRGVHANIWIFNIFFYGEGGHYYQGQQPGGPVPAGKLAADLTSPAAIKGLEIYSEFFLKHYTPAGSAAFDFPETTATFKAGRAAMLVDDIAFGQEMVSALGDKVGFAPAPRGPAGQYPGFDTQMWFLAKGSRNKEAAIKFMVWSTSPEIQLQAAKNGQYIGVTRQSTFNDPRFKEFVRPDLLAAFKADTPHLDLNHFVITPSFDVIGDYVSVAVTQAITGQLSPQAALAAAQQQAASYLATHPSS</sequence>
<dbReference type="PANTHER" id="PTHR43649">
    <property type="entry name" value="ARABINOSE-BINDING PROTEIN-RELATED"/>
    <property type="match status" value="1"/>
</dbReference>
<gene>
    <name evidence="1" type="ORF">KTA_04970</name>
</gene>
<dbReference type="InterPro" id="IPR050490">
    <property type="entry name" value="Bact_solute-bd_prot1"/>
</dbReference>
<dbReference type="AlphaFoldDB" id="A0A455SXP6"/>
<dbReference type="Gene3D" id="3.40.190.10">
    <property type="entry name" value="Periplasmic binding protein-like II"/>
    <property type="match status" value="2"/>
</dbReference>
<dbReference type="InterPro" id="IPR006311">
    <property type="entry name" value="TAT_signal"/>
</dbReference>
<dbReference type="PROSITE" id="PS51318">
    <property type="entry name" value="TAT"/>
    <property type="match status" value="1"/>
</dbReference>
<dbReference type="PANTHER" id="PTHR43649:SF12">
    <property type="entry name" value="DIACETYLCHITOBIOSE BINDING PROTEIN DASA"/>
    <property type="match status" value="1"/>
</dbReference>
<accession>A0A455SXP6</accession>
<dbReference type="SUPFAM" id="SSF53850">
    <property type="entry name" value="Periplasmic binding protein-like II"/>
    <property type="match status" value="1"/>
</dbReference>
<name>A0A455SXP6_9CHLR</name>
<dbReference type="PROSITE" id="PS51257">
    <property type="entry name" value="PROKAR_LIPOPROTEIN"/>
    <property type="match status" value="1"/>
</dbReference>
<dbReference type="Pfam" id="PF01547">
    <property type="entry name" value="SBP_bac_1"/>
    <property type="match status" value="1"/>
</dbReference>
<evidence type="ECO:0000313" key="1">
    <source>
        <dbReference type="EMBL" id="BBH92298.1"/>
    </source>
</evidence>
<dbReference type="InterPro" id="IPR006059">
    <property type="entry name" value="SBP"/>
</dbReference>
<organism evidence="1">
    <name type="scientific">Thermogemmatispora argillosa</name>
    <dbReference type="NCBI Taxonomy" id="2045280"/>
    <lineage>
        <taxon>Bacteria</taxon>
        <taxon>Bacillati</taxon>
        <taxon>Chloroflexota</taxon>
        <taxon>Ktedonobacteria</taxon>
        <taxon>Thermogemmatisporales</taxon>
        <taxon>Thermogemmatisporaceae</taxon>
        <taxon>Thermogemmatispora</taxon>
    </lineage>
</organism>
<dbReference type="EMBL" id="AP019377">
    <property type="protein sequence ID" value="BBH92298.1"/>
    <property type="molecule type" value="Genomic_DNA"/>
</dbReference>